<protein>
    <submittedName>
        <fullName evidence="3">Uncharacterized protein</fullName>
    </submittedName>
</protein>
<evidence type="ECO:0000256" key="1">
    <source>
        <dbReference type="SAM" id="MobiDB-lite"/>
    </source>
</evidence>
<name>A0A5C4JAQ3_9ACTN</name>
<feature type="transmembrane region" description="Helical" evidence="2">
    <location>
        <begin position="66"/>
        <end position="89"/>
    </location>
</feature>
<keyword evidence="4" id="KW-1185">Reference proteome</keyword>
<dbReference type="EMBL" id="VCKW01000083">
    <property type="protein sequence ID" value="TMQ99901.1"/>
    <property type="molecule type" value="Genomic_DNA"/>
</dbReference>
<feature type="compositionally biased region" description="Low complexity" evidence="1">
    <location>
        <begin position="327"/>
        <end position="339"/>
    </location>
</feature>
<feature type="compositionally biased region" description="Low complexity" evidence="1">
    <location>
        <begin position="220"/>
        <end position="242"/>
    </location>
</feature>
<proteinExistence type="predicted"/>
<dbReference type="Proteomes" id="UP000309174">
    <property type="component" value="Unassembled WGS sequence"/>
</dbReference>
<feature type="transmembrane region" description="Helical" evidence="2">
    <location>
        <begin position="141"/>
        <end position="169"/>
    </location>
</feature>
<evidence type="ECO:0000313" key="4">
    <source>
        <dbReference type="Proteomes" id="UP000309174"/>
    </source>
</evidence>
<feature type="compositionally biased region" description="Low complexity" evidence="1">
    <location>
        <begin position="176"/>
        <end position="213"/>
    </location>
</feature>
<organism evidence="3 4">
    <name type="scientific">Actinomadura soli</name>
    <dbReference type="NCBI Taxonomy" id="2508997"/>
    <lineage>
        <taxon>Bacteria</taxon>
        <taxon>Bacillati</taxon>
        <taxon>Actinomycetota</taxon>
        <taxon>Actinomycetes</taxon>
        <taxon>Streptosporangiales</taxon>
        <taxon>Thermomonosporaceae</taxon>
        <taxon>Actinomadura</taxon>
    </lineage>
</organism>
<evidence type="ECO:0000313" key="3">
    <source>
        <dbReference type="EMBL" id="TMQ99901.1"/>
    </source>
</evidence>
<evidence type="ECO:0000256" key="2">
    <source>
        <dbReference type="SAM" id="Phobius"/>
    </source>
</evidence>
<accession>A0A5C4JAQ3</accession>
<dbReference type="AlphaFoldDB" id="A0A5C4JAQ3"/>
<gene>
    <name evidence="3" type="ORF">ETD83_17840</name>
</gene>
<sequence length="367" mass="38894">MTMRRMFMMAAGAVLPVAVIALLFDNQWVVDAIRESDFEYDEGIGPLVSYSQTLAWRLTPGRGMEWSYVLVMDFAVLLFFVLLGLLVVGGARIIDPNRGPLGAVIVGWWAAIVAGAVSGLVYGPLAHWTLDFMSASASRTIFFAIGQGATAGALFGWLAGLGALGGFVISGPRTGAQQPYGGQQQYQQHPPFAPQQPGMPGMPMQQPMPQQQMPQPPMQQQPMQQMQPGMQQQMQPHPSAVPYVPPQVPPQQQPPWGAAPVPQQPGAPMPQQPGAPGPQQPGTPVPQQFGAPPVPPQQPAQPAPAPAAAEPSEPETAADDPEPSEPGPEAAPEAASGAEPEPPADTPEDDDLDLADRTIVDRGRTDD</sequence>
<feature type="transmembrane region" description="Helical" evidence="2">
    <location>
        <begin position="101"/>
        <end position="121"/>
    </location>
</feature>
<feature type="compositionally biased region" description="Pro residues" evidence="1">
    <location>
        <begin position="262"/>
        <end position="284"/>
    </location>
</feature>
<dbReference type="RefSeq" id="WP_138646257.1">
    <property type="nucleotide sequence ID" value="NZ_VCKW01000083.1"/>
</dbReference>
<feature type="compositionally biased region" description="Pro residues" evidence="1">
    <location>
        <begin position="243"/>
        <end position="253"/>
    </location>
</feature>
<comment type="caution">
    <text evidence="3">The sequence shown here is derived from an EMBL/GenBank/DDBJ whole genome shotgun (WGS) entry which is preliminary data.</text>
</comment>
<keyword evidence="2" id="KW-1133">Transmembrane helix</keyword>
<feature type="compositionally biased region" description="Acidic residues" evidence="1">
    <location>
        <begin position="312"/>
        <end position="323"/>
    </location>
</feature>
<feature type="compositionally biased region" description="Basic and acidic residues" evidence="1">
    <location>
        <begin position="354"/>
        <end position="367"/>
    </location>
</feature>
<keyword evidence="2" id="KW-0812">Transmembrane</keyword>
<keyword evidence="2" id="KW-0472">Membrane</keyword>
<dbReference type="OrthoDB" id="3483294at2"/>
<feature type="region of interest" description="Disordered" evidence="1">
    <location>
        <begin position="176"/>
        <end position="367"/>
    </location>
</feature>
<feature type="compositionally biased region" description="Pro residues" evidence="1">
    <location>
        <begin position="292"/>
        <end position="305"/>
    </location>
</feature>
<reference evidence="3 4" key="1">
    <citation type="submission" date="2019-05" db="EMBL/GenBank/DDBJ databases">
        <title>Draft genome sequence of Actinomadura sp. 14C53.</title>
        <authorList>
            <person name="Saricaoglu S."/>
            <person name="Isik K."/>
        </authorList>
    </citation>
    <scope>NUCLEOTIDE SEQUENCE [LARGE SCALE GENOMIC DNA]</scope>
    <source>
        <strain evidence="3 4">14C53</strain>
    </source>
</reference>